<keyword evidence="8" id="KW-0460">Magnesium</keyword>
<dbReference type="NCBIfam" id="TIGR00338">
    <property type="entry name" value="serB"/>
    <property type="match status" value="1"/>
</dbReference>
<dbReference type="InterPro" id="IPR050582">
    <property type="entry name" value="HAD-like_SerB"/>
</dbReference>
<evidence type="ECO:0000313" key="14">
    <source>
        <dbReference type="EMBL" id="MBF4631786.1"/>
    </source>
</evidence>
<dbReference type="InterPro" id="IPR036412">
    <property type="entry name" value="HAD-like_sf"/>
</dbReference>
<dbReference type="RefSeq" id="WP_182478688.1">
    <property type="nucleotide sequence ID" value="NZ_JADKRP010000002.1"/>
</dbReference>
<comment type="cofactor">
    <cofactor evidence="1">
        <name>Mg(2+)</name>
        <dbReference type="ChEBI" id="CHEBI:18420"/>
    </cofactor>
</comment>
<keyword evidence="15" id="KW-1185">Reference proteome</keyword>
<comment type="similarity">
    <text evidence="3">Belongs to the HAD-like hydrolase superfamily. SerB family.</text>
</comment>
<dbReference type="GO" id="GO:0006564">
    <property type="term" value="P:L-serine biosynthetic process"/>
    <property type="evidence" value="ECO:0007669"/>
    <property type="project" value="UniProtKB-KW"/>
</dbReference>
<dbReference type="SFLD" id="SFLDG01137">
    <property type="entry name" value="C1.6.1:_Phosphoserine_Phosphat"/>
    <property type="match status" value="1"/>
</dbReference>
<dbReference type="EMBL" id="JADKRP010000002">
    <property type="protein sequence ID" value="MBF4631786.1"/>
    <property type="molecule type" value="Genomic_DNA"/>
</dbReference>
<dbReference type="GO" id="GO:0036424">
    <property type="term" value="F:L-phosphoserine phosphatase activity"/>
    <property type="evidence" value="ECO:0007669"/>
    <property type="project" value="InterPro"/>
</dbReference>
<evidence type="ECO:0000256" key="6">
    <source>
        <dbReference type="ARBA" id="ARBA00022723"/>
    </source>
</evidence>
<accession>A0A8I0VBT6</accession>
<keyword evidence="6" id="KW-0479">Metal-binding</keyword>
<dbReference type="Proteomes" id="UP000634579">
    <property type="component" value="Unassembled WGS sequence"/>
</dbReference>
<dbReference type="SFLD" id="SFLDG01136">
    <property type="entry name" value="C1.6:_Phosphoserine_Phosphatas"/>
    <property type="match status" value="1"/>
</dbReference>
<dbReference type="InterPro" id="IPR004469">
    <property type="entry name" value="PSP"/>
</dbReference>
<evidence type="ECO:0000256" key="5">
    <source>
        <dbReference type="ARBA" id="ARBA00022605"/>
    </source>
</evidence>
<dbReference type="CDD" id="cd07500">
    <property type="entry name" value="HAD_PSP"/>
    <property type="match status" value="1"/>
</dbReference>
<evidence type="ECO:0000256" key="7">
    <source>
        <dbReference type="ARBA" id="ARBA00022801"/>
    </source>
</evidence>
<dbReference type="NCBIfam" id="TIGR01488">
    <property type="entry name" value="HAD-SF-IB"/>
    <property type="match status" value="1"/>
</dbReference>
<organism evidence="14 15">
    <name type="scientific">Clavibacter phaseoli</name>
    <dbReference type="NCBI Taxonomy" id="1734031"/>
    <lineage>
        <taxon>Bacteria</taxon>
        <taxon>Bacillati</taxon>
        <taxon>Actinomycetota</taxon>
        <taxon>Actinomycetes</taxon>
        <taxon>Micrococcales</taxon>
        <taxon>Microbacteriaceae</taxon>
        <taxon>Clavibacter</taxon>
    </lineage>
</organism>
<evidence type="ECO:0000256" key="4">
    <source>
        <dbReference type="ARBA" id="ARBA00012640"/>
    </source>
</evidence>
<evidence type="ECO:0000256" key="10">
    <source>
        <dbReference type="ARBA" id="ARBA00031693"/>
    </source>
</evidence>
<evidence type="ECO:0000256" key="2">
    <source>
        <dbReference type="ARBA" id="ARBA00005135"/>
    </source>
</evidence>
<gene>
    <name evidence="14" type="primary">serB</name>
    <name evidence="14" type="ORF">ITJ42_11215</name>
</gene>
<dbReference type="GO" id="GO:0000287">
    <property type="term" value="F:magnesium ion binding"/>
    <property type="evidence" value="ECO:0007669"/>
    <property type="project" value="TreeGrafter"/>
</dbReference>
<feature type="active site" description="Proton donor" evidence="13">
    <location>
        <position position="31"/>
    </location>
</feature>
<evidence type="ECO:0000256" key="3">
    <source>
        <dbReference type="ARBA" id="ARBA00009184"/>
    </source>
</evidence>
<dbReference type="SFLD" id="SFLDF00029">
    <property type="entry name" value="phosphoserine_phosphatase"/>
    <property type="match status" value="1"/>
</dbReference>
<evidence type="ECO:0000256" key="11">
    <source>
        <dbReference type="ARBA" id="ARBA00048138"/>
    </source>
</evidence>
<dbReference type="InterPro" id="IPR023214">
    <property type="entry name" value="HAD_sf"/>
</dbReference>
<feature type="active site" description="Nucleophile" evidence="13">
    <location>
        <position position="29"/>
    </location>
</feature>
<keyword evidence="5" id="KW-0028">Amino-acid biosynthesis</keyword>
<dbReference type="Gene3D" id="3.40.50.1000">
    <property type="entry name" value="HAD superfamily/HAD-like"/>
    <property type="match status" value="1"/>
</dbReference>
<comment type="catalytic activity">
    <reaction evidence="12">
        <text>O-phospho-D-serine + H2O = D-serine + phosphate</text>
        <dbReference type="Rhea" id="RHEA:24873"/>
        <dbReference type="ChEBI" id="CHEBI:15377"/>
        <dbReference type="ChEBI" id="CHEBI:35247"/>
        <dbReference type="ChEBI" id="CHEBI:43474"/>
        <dbReference type="ChEBI" id="CHEBI:58680"/>
        <dbReference type="EC" id="3.1.3.3"/>
    </reaction>
</comment>
<dbReference type="SFLD" id="SFLDS00003">
    <property type="entry name" value="Haloacid_Dehalogenase"/>
    <property type="match status" value="1"/>
</dbReference>
<dbReference type="GO" id="GO:0005737">
    <property type="term" value="C:cytoplasm"/>
    <property type="evidence" value="ECO:0007669"/>
    <property type="project" value="TreeGrafter"/>
</dbReference>
<comment type="caution">
    <text evidence="14">The sequence shown here is derived from an EMBL/GenBank/DDBJ whole genome shotgun (WGS) entry which is preliminary data.</text>
</comment>
<dbReference type="Pfam" id="PF12710">
    <property type="entry name" value="HAD"/>
    <property type="match status" value="1"/>
</dbReference>
<evidence type="ECO:0000256" key="8">
    <source>
        <dbReference type="ARBA" id="ARBA00022842"/>
    </source>
</evidence>
<comment type="pathway">
    <text evidence="2">Amino-acid biosynthesis; L-serine biosynthesis; L-serine from 3-phospho-D-glycerate: step 3/3.</text>
</comment>
<evidence type="ECO:0000256" key="1">
    <source>
        <dbReference type="ARBA" id="ARBA00001946"/>
    </source>
</evidence>
<dbReference type="EC" id="3.1.3.3" evidence="4"/>
<proteinExistence type="inferred from homology"/>
<evidence type="ECO:0000256" key="9">
    <source>
        <dbReference type="ARBA" id="ARBA00023299"/>
    </source>
</evidence>
<dbReference type="UniPathway" id="UPA00135">
    <property type="reaction ID" value="UER00198"/>
</dbReference>
<name>A0A8I0VBT6_9MICO</name>
<keyword evidence="9" id="KW-0718">Serine biosynthesis</keyword>
<dbReference type="AlphaFoldDB" id="A0A8I0VBT6"/>
<protein>
    <recommendedName>
        <fullName evidence="4">phosphoserine phosphatase</fullName>
        <ecNumber evidence="4">3.1.3.3</ecNumber>
    </recommendedName>
    <alternativeName>
        <fullName evidence="10">O-phosphoserine phosphohydrolase</fullName>
    </alternativeName>
</protein>
<sequence length="232" mass="24299">MSAVRPLTPPAPAASPVPRALPRMLVVLDVDSTLIEDEAIELLAAEAGSLDEVAAVTERAMRGELDFAESLRSRVATLAGLPSTVHRAVGSRIRVTPGAERLIRGLHDAGHVVAVVSGGFHELLDPLAERLGLDLWRANRLETADGRLTGRVTGPVIDAAAKRAAVEEWSAGLGIPLARVVAVGDGANDLEMMAVAGLSVAFDAKPAVRRSADVCVDRRDLAQVLALVGLPR</sequence>
<reference evidence="14 15" key="1">
    <citation type="submission" date="2020-10" db="EMBL/GenBank/DDBJ databases">
        <title>Draft genome sequences of plant-associated actinobacteria.</title>
        <authorList>
            <person name="Tarlachkov S.V."/>
            <person name="Starodumova I.P."/>
            <person name="Dorofeeva L.V."/>
            <person name="Prisyazhnaya N.V."/>
            <person name="Roubtsova T.V."/>
            <person name="Chizhov V.N."/>
            <person name="Nadler S.A."/>
            <person name="Subbotin S.A."/>
            <person name="Evtushenko L.I."/>
        </authorList>
    </citation>
    <scope>NUCLEOTIDE SEQUENCE [LARGE SCALE GENOMIC DNA]</scope>
    <source>
        <strain evidence="14 15">VKM Ac-2886</strain>
    </source>
</reference>
<comment type="catalytic activity">
    <reaction evidence="11">
        <text>O-phospho-L-serine + H2O = L-serine + phosphate</text>
        <dbReference type="Rhea" id="RHEA:21208"/>
        <dbReference type="ChEBI" id="CHEBI:15377"/>
        <dbReference type="ChEBI" id="CHEBI:33384"/>
        <dbReference type="ChEBI" id="CHEBI:43474"/>
        <dbReference type="ChEBI" id="CHEBI:57524"/>
        <dbReference type="EC" id="3.1.3.3"/>
    </reaction>
</comment>
<dbReference type="PANTHER" id="PTHR43344">
    <property type="entry name" value="PHOSPHOSERINE PHOSPHATASE"/>
    <property type="match status" value="1"/>
</dbReference>
<dbReference type="PANTHER" id="PTHR43344:SF2">
    <property type="entry name" value="PHOSPHOSERINE PHOSPHATASE"/>
    <property type="match status" value="1"/>
</dbReference>
<evidence type="ECO:0000256" key="13">
    <source>
        <dbReference type="PIRSR" id="PIRSR604469-1"/>
    </source>
</evidence>
<evidence type="ECO:0000256" key="12">
    <source>
        <dbReference type="ARBA" id="ARBA00048523"/>
    </source>
</evidence>
<dbReference type="SUPFAM" id="SSF56784">
    <property type="entry name" value="HAD-like"/>
    <property type="match status" value="1"/>
</dbReference>
<evidence type="ECO:0000313" key="15">
    <source>
        <dbReference type="Proteomes" id="UP000634579"/>
    </source>
</evidence>
<keyword evidence="7 14" id="KW-0378">Hydrolase</keyword>